<proteinExistence type="predicted"/>
<protein>
    <submittedName>
        <fullName evidence="2">CYFA0S30e00232g1_1</fullName>
    </submittedName>
</protein>
<gene>
    <name evidence="3" type="ORF">BON22_4703</name>
    <name evidence="2" type="ORF">CYFA0S_30e00232g</name>
</gene>
<keyword evidence="4" id="KW-1185">Reference proteome</keyword>
<dbReference type="Proteomes" id="UP000189513">
    <property type="component" value="Unassembled WGS sequence"/>
</dbReference>
<evidence type="ECO:0000313" key="2">
    <source>
        <dbReference type="EMBL" id="CDR47196.1"/>
    </source>
</evidence>
<accession>A0A061BB75</accession>
<reference evidence="4" key="2">
    <citation type="journal article" date="2017" name="Genome Announc.">
        <title>Genome sequences of Cyberlindnera fabianii 65, Pichia kudriavzevii 129, and Saccharomyces cerevisiae 131 isolated from fermented masau fruits in Zimbabwe.</title>
        <authorList>
            <person name="van Rijswijck I.M.H."/>
            <person name="Derks M.F.L."/>
            <person name="Abee T."/>
            <person name="de Ridder D."/>
            <person name="Smid E.J."/>
        </authorList>
    </citation>
    <scope>NUCLEOTIDE SEQUENCE [LARGE SCALE GENOMIC DNA]</scope>
    <source>
        <strain evidence="4">65</strain>
    </source>
</reference>
<organism evidence="2">
    <name type="scientific">Cyberlindnera fabianii</name>
    <name type="common">Yeast</name>
    <name type="synonym">Hansenula fabianii</name>
    <dbReference type="NCBI Taxonomy" id="36022"/>
    <lineage>
        <taxon>Eukaryota</taxon>
        <taxon>Fungi</taxon>
        <taxon>Dikarya</taxon>
        <taxon>Ascomycota</taxon>
        <taxon>Saccharomycotina</taxon>
        <taxon>Saccharomycetes</taxon>
        <taxon>Phaffomycetales</taxon>
        <taxon>Phaffomycetaceae</taxon>
        <taxon>Cyberlindnera</taxon>
    </lineage>
</organism>
<keyword evidence="1" id="KW-0175">Coiled coil</keyword>
<dbReference type="OMA" id="YEMSCIN"/>
<sequence>MGTSDNYVPQTENLEHLESAIRELQSVSLQSTLLKSKVVTSVDRLIRSLNGDRGTEYNDTIEGTEKFLGRYEMSCINADEFKNKSELEQLQDQNRRLEDVLVSKIAYNKEAEKLNGEYEDSINQLIQMVREKQQTHQMEEFTLIKEISQQLDELKCKESDAYIKLVENENIVHKLTRTITDFYALLEQNKWNEEYGEKLRSQLRFYEARLANKEDSYRLTRPDIVDSLFR</sequence>
<evidence type="ECO:0000313" key="4">
    <source>
        <dbReference type="Proteomes" id="UP000189513"/>
    </source>
</evidence>
<dbReference type="OrthoDB" id="4067912at2759"/>
<feature type="coiled-coil region" evidence="1">
    <location>
        <begin position="104"/>
        <end position="131"/>
    </location>
</feature>
<reference evidence="3" key="3">
    <citation type="submission" date="2017-01" db="EMBL/GenBank/DDBJ databases">
        <authorList>
            <person name="Mah S.A."/>
            <person name="Swanson W.J."/>
            <person name="Moy G.W."/>
            <person name="Vacquier V.D."/>
        </authorList>
    </citation>
    <scope>NUCLEOTIDE SEQUENCE [LARGE SCALE GENOMIC DNA]</scope>
    <source>
        <strain evidence="3">65</strain>
    </source>
</reference>
<dbReference type="VEuPathDB" id="FungiDB:BON22_4703"/>
<dbReference type="EMBL" id="MPUK01000011">
    <property type="protein sequence ID" value="ONH65373.1"/>
    <property type="molecule type" value="Genomic_DNA"/>
</dbReference>
<reference evidence="2" key="1">
    <citation type="journal article" date="2014" name="Genome Announc.">
        <title>Genome sequence of the yeast Cyberlindnera fabianii (Hansenula fabianii).</title>
        <authorList>
            <person name="Freel K.C."/>
            <person name="Sarilar V."/>
            <person name="Neuveglise C."/>
            <person name="Devillers H."/>
            <person name="Friedrich A."/>
            <person name="Schacherer J."/>
        </authorList>
    </citation>
    <scope>NUCLEOTIDE SEQUENCE</scope>
    <source>
        <strain evidence="2">YJS4271</strain>
    </source>
</reference>
<dbReference type="EMBL" id="LK052915">
    <property type="protein sequence ID" value="CDR47196.1"/>
    <property type="molecule type" value="Genomic_DNA"/>
</dbReference>
<evidence type="ECO:0000313" key="3">
    <source>
        <dbReference type="EMBL" id="ONH65373.1"/>
    </source>
</evidence>
<dbReference type="AlphaFoldDB" id="A0A061BB75"/>
<name>A0A061BB75_CYBFA</name>
<evidence type="ECO:0000256" key="1">
    <source>
        <dbReference type="SAM" id="Coils"/>
    </source>
</evidence>